<dbReference type="Pfam" id="PF05228">
    <property type="entry name" value="CHASE4"/>
    <property type="match status" value="1"/>
</dbReference>
<dbReference type="InterPro" id="IPR003594">
    <property type="entry name" value="HATPase_dom"/>
</dbReference>
<protein>
    <recommendedName>
        <fullName evidence="2">histidine kinase</fullName>
        <ecNumber evidence="2">2.7.13.3</ecNumber>
    </recommendedName>
</protein>
<feature type="domain" description="PAS" evidence="7">
    <location>
        <begin position="328"/>
        <end position="403"/>
    </location>
</feature>
<dbReference type="CDD" id="cd00075">
    <property type="entry name" value="HATPase"/>
    <property type="match status" value="1"/>
</dbReference>
<feature type="domain" description="Histidine kinase" evidence="6">
    <location>
        <begin position="461"/>
        <end position="681"/>
    </location>
</feature>
<dbReference type="Pfam" id="PF13426">
    <property type="entry name" value="PAS_9"/>
    <property type="match status" value="1"/>
</dbReference>
<dbReference type="GO" id="GO:0009927">
    <property type="term" value="F:histidine phosphotransfer kinase activity"/>
    <property type="evidence" value="ECO:0007669"/>
    <property type="project" value="TreeGrafter"/>
</dbReference>
<dbReference type="InterPro" id="IPR036097">
    <property type="entry name" value="HisK_dim/P_sf"/>
</dbReference>
<dbReference type="Pfam" id="PF00512">
    <property type="entry name" value="HisKA"/>
    <property type="match status" value="1"/>
</dbReference>
<accession>A0A1F4XTA5</accession>
<evidence type="ECO:0000256" key="5">
    <source>
        <dbReference type="ARBA" id="ARBA00022777"/>
    </source>
</evidence>
<dbReference type="SUPFAM" id="SSF47384">
    <property type="entry name" value="Homodimeric domain of signal transducing histidine kinase"/>
    <property type="match status" value="1"/>
</dbReference>
<dbReference type="SMART" id="SM00388">
    <property type="entry name" value="HisKA"/>
    <property type="match status" value="1"/>
</dbReference>
<evidence type="ECO:0000256" key="3">
    <source>
        <dbReference type="ARBA" id="ARBA00022553"/>
    </source>
</evidence>
<dbReference type="PROSITE" id="PS50109">
    <property type="entry name" value="HIS_KIN"/>
    <property type="match status" value="1"/>
</dbReference>
<evidence type="ECO:0000313" key="8">
    <source>
        <dbReference type="EMBL" id="OGC84937.1"/>
    </source>
</evidence>
<dbReference type="CDD" id="cd00082">
    <property type="entry name" value="HisKA"/>
    <property type="match status" value="1"/>
</dbReference>
<dbReference type="InterPro" id="IPR005467">
    <property type="entry name" value="His_kinase_dom"/>
</dbReference>
<dbReference type="InterPro" id="IPR003661">
    <property type="entry name" value="HisK_dim/P_dom"/>
</dbReference>
<dbReference type="SMART" id="SM00387">
    <property type="entry name" value="HATPase_c"/>
    <property type="match status" value="1"/>
</dbReference>
<keyword evidence="4" id="KW-0808">Transferase</keyword>
<dbReference type="InterPro" id="IPR000014">
    <property type="entry name" value="PAS"/>
</dbReference>
<dbReference type="SUPFAM" id="SSF55785">
    <property type="entry name" value="PYP-like sensor domain (PAS domain)"/>
    <property type="match status" value="1"/>
</dbReference>
<dbReference type="GO" id="GO:0005886">
    <property type="term" value="C:plasma membrane"/>
    <property type="evidence" value="ECO:0007669"/>
    <property type="project" value="TreeGrafter"/>
</dbReference>
<dbReference type="Gene3D" id="3.30.450.20">
    <property type="entry name" value="PAS domain"/>
    <property type="match status" value="1"/>
</dbReference>
<dbReference type="Proteomes" id="UP000178091">
    <property type="component" value="Unassembled WGS sequence"/>
</dbReference>
<dbReference type="InterPro" id="IPR004358">
    <property type="entry name" value="Sig_transdc_His_kin-like_C"/>
</dbReference>
<dbReference type="Gene3D" id="3.30.565.10">
    <property type="entry name" value="Histidine kinase-like ATPase, C-terminal domain"/>
    <property type="match status" value="1"/>
</dbReference>
<evidence type="ECO:0000256" key="4">
    <source>
        <dbReference type="ARBA" id="ARBA00022679"/>
    </source>
</evidence>
<dbReference type="GO" id="GO:0000155">
    <property type="term" value="F:phosphorelay sensor kinase activity"/>
    <property type="evidence" value="ECO:0007669"/>
    <property type="project" value="InterPro"/>
</dbReference>
<reference evidence="8 9" key="1">
    <citation type="journal article" date="2016" name="Nat. Commun.">
        <title>Thousands of microbial genomes shed light on interconnected biogeochemical processes in an aquifer system.</title>
        <authorList>
            <person name="Anantharaman K."/>
            <person name="Brown C.T."/>
            <person name="Hug L.A."/>
            <person name="Sharon I."/>
            <person name="Castelle C.J."/>
            <person name="Probst A.J."/>
            <person name="Thomas B.C."/>
            <person name="Singh A."/>
            <person name="Wilkins M.J."/>
            <person name="Karaoz U."/>
            <person name="Brodie E.L."/>
            <person name="Williams K.H."/>
            <person name="Hubbard S.S."/>
            <person name="Banfield J.F."/>
        </authorList>
    </citation>
    <scope>NUCLEOTIDE SEQUENCE [LARGE SCALE GENOMIC DNA]</scope>
</reference>
<dbReference type="NCBIfam" id="TIGR00229">
    <property type="entry name" value="sensory_box"/>
    <property type="match status" value="1"/>
</dbReference>
<dbReference type="AlphaFoldDB" id="A0A1F4XTA5"/>
<dbReference type="Gene3D" id="1.10.287.130">
    <property type="match status" value="1"/>
</dbReference>
<keyword evidence="3" id="KW-0597">Phosphoprotein</keyword>
<name>A0A1F4XTA5_9BACT</name>
<dbReference type="EMBL" id="MEWW01000007">
    <property type="protein sequence ID" value="OGC84937.1"/>
    <property type="molecule type" value="Genomic_DNA"/>
</dbReference>
<dbReference type="EC" id="2.7.13.3" evidence="2"/>
<dbReference type="Pfam" id="PF02518">
    <property type="entry name" value="HATPase_c"/>
    <property type="match status" value="1"/>
</dbReference>
<dbReference type="SUPFAM" id="SSF55874">
    <property type="entry name" value="ATPase domain of HSP90 chaperone/DNA topoisomerase II/histidine kinase"/>
    <property type="match status" value="1"/>
</dbReference>
<evidence type="ECO:0000256" key="2">
    <source>
        <dbReference type="ARBA" id="ARBA00012438"/>
    </source>
</evidence>
<dbReference type="InterPro" id="IPR035965">
    <property type="entry name" value="PAS-like_dom_sf"/>
</dbReference>
<dbReference type="InterPro" id="IPR007892">
    <property type="entry name" value="CHASE4"/>
</dbReference>
<evidence type="ECO:0000313" key="9">
    <source>
        <dbReference type="Proteomes" id="UP000178091"/>
    </source>
</evidence>
<keyword evidence="5" id="KW-0418">Kinase</keyword>
<dbReference type="PANTHER" id="PTHR43047">
    <property type="entry name" value="TWO-COMPONENT HISTIDINE PROTEIN KINASE"/>
    <property type="match status" value="1"/>
</dbReference>
<dbReference type="PANTHER" id="PTHR43047:SF72">
    <property type="entry name" value="OSMOSENSING HISTIDINE PROTEIN KINASE SLN1"/>
    <property type="match status" value="1"/>
</dbReference>
<dbReference type="CDD" id="cd00130">
    <property type="entry name" value="PAS"/>
    <property type="match status" value="1"/>
</dbReference>
<organism evidence="8 9">
    <name type="scientific">Candidatus Adlerbacteria bacterium RIFCSPHIGHO2_12_FULL_53_18</name>
    <dbReference type="NCBI Taxonomy" id="1797242"/>
    <lineage>
        <taxon>Bacteria</taxon>
        <taxon>Candidatus Adleribacteriota</taxon>
    </lineage>
</organism>
<comment type="caution">
    <text evidence="8">The sequence shown here is derived from an EMBL/GenBank/DDBJ whole genome shotgun (WGS) entry which is preliminary data.</text>
</comment>
<evidence type="ECO:0000256" key="1">
    <source>
        <dbReference type="ARBA" id="ARBA00000085"/>
    </source>
</evidence>
<comment type="catalytic activity">
    <reaction evidence="1">
        <text>ATP + protein L-histidine = ADP + protein N-phospho-L-histidine.</text>
        <dbReference type="EC" id="2.7.13.3"/>
    </reaction>
</comment>
<gene>
    <name evidence="8" type="ORF">A3F55_02870</name>
</gene>
<dbReference type="PRINTS" id="PR00344">
    <property type="entry name" value="BCTRLSENSOR"/>
</dbReference>
<evidence type="ECO:0000259" key="7">
    <source>
        <dbReference type="PROSITE" id="PS50112"/>
    </source>
</evidence>
<dbReference type="InterPro" id="IPR036890">
    <property type="entry name" value="HATPase_C_sf"/>
</dbReference>
<sequence>MNIRLKITLLIGFLLLLSLGIIYGQYRLEKDRADLIVQGIIDEQSDFFRSFVDYAGAKLRFFTEDYSFWDDFVDYLQAGPSRDHVWADENITISADNFETHETYIYLPNGEHIYSGDVTHLYEEIPDVEIIPPIFTPTDFALFEKNRLTHFYRMKNGILTDFWVATVHGTTDPDRVTDPEGFLAVGERWDEEHLQEIEDLSGATITEPGEALPPENGVTTISFPLELRDLDGSIAKTYIITAPIPFIGEAQQASENQLFMIIASSLVLLVLIYVFLEILVGKPISALSSSIRNKNIPLMQSMQNDRSEFGALAKLVLNFSEHELVVKAKARDDAVLSAVGSGLMAVDNDGKITLFNTAAESLFKRSAREVIGSRAEDIFKAETPNGTPLTPERYPLMRAMAEKRIVAESLVCIRTDGSKFPAIVTAAPVIHDGAIIGAVQDLRDITEEQMLEQTKSNFVSLVSHELRTPLTLVRWSLEKLKLRADLPKDVLSGVIPPMESAANRTLSLIRAMLDVSKIETNAFETTETELQISTLVDKSLAELQPAIQDKKLTVEIQREQGVETKVISDERLLQIIVNNLLSNATRYAEVGGRVVARLTEEKEKGVTLSVENTGPGIPLEEQPHIFKKMFRGETASRQNPDGSGLGLYITKSFIERLGGSISFESTPGATTTFTVKFPYKYR</sequence>
<dbReference type="SMART" id="SM00091">
    <property type="entry name" value="PAS"/>
    <property type="match status" value="1"/>
</dbReference>
<evidence type="ECO:0000259" key="6">
    <source>
        <dbReference type="PROSITE" id="PS50109"/>
    </source>
</evidence>
<dbReference type="PROSITE" id="PS50112">
    <property type="entry name" value="PAS"/>
    <property type="match status" value="1"/>
</dbReference>
<proteinExistence type="predicted"/>